<dbReference type="SMART" id="SM00851">
    <property type="entry name" value="MGS"/>
    <property type="match status" value="1"/>
</dbReference>
<dbReference type="InterPro" id="IPR005479">
    <property type="entry name" value="CPAse_ATP-bd"/>
</dbReference>
<keyword evidence="9" id="KW-0067">ATP-binding</keyword>
<dbReference type="InterPro" id="IPR011607">
    <property type="entry name" value="MGS-like_dom"/>
</dbReference>
<evidence type="ECO:0000256" key="13">
    <source>
        <dbReference type="ARBA" id="ARBA00047359"/>
    </source>
</evidence>
<evidence type="ECO:0000259" key="15">
    <source>
        <dbReference type="PROSITE" id="PS50975"/>
    </source>
</evidence>
<evidence type="ECO:0000256" key="7">
    <source>
        <dbReference type="ARBA" id="ARBA00022737"/>
    </source>
</evidence>
<dbReference type="InterPro" id="IPR033937">
    <property type="entry name" value="MGS_CPS_CarB"/>
</dbReference>
<comment type="similarity">
    <text evidence="2">Belongs to the CarB family.</text>
</comment>
<reference evidence="17" key="1">
    <citation type="journal article" date="2014" name="Front. Microbiol.">
        <title>High frequency of phylogenetically diverse reductive dehalogenase-homologous genes in deep subseafloor sedimentary metagenomes.</title>
        <authorList>
            <person name="Kawai M."/>
            <person name="Futagami T."/>
            <person name="Toyoda A."/>
            <person name="Takaki Y."/>
            <person name="Nishi S."/>
            <person name="Hori S."/>
            <person name="Arai W."/>
            <person name="Tsubouchi T."/>
            <person name="Morono Y."/>
            <person name="Uchiyama I."/>
            <person name="Ito T."/>
            <person name="Fujiyama A."/>
            <person name="Inagaki F."/>
            <person name="Takami H."/>
        </authorList>
    </citation>
    <scope>NUCLEOTIDE SEQUENCE</scope>
    <source>
        <strain evidence="17">Expedition CK06-06</strain>
    </source>
</reference>
<comment type="caution">
    <text evidence="17">The sequence shown here is derived from an EMBL/GenBank/DDBJ whole genome shotgun (WGS) entry which is preliminary data.</text>
</comment>
<keyword evidence="6" id="KW-0479">Metal-binding</keyword>
<evidence type="ECO:0000256" key="4">
    <source>
        <dbReference type="ARBA" id="ARBA00022598"/>
    </source>
</evidence>
<dbReference type="InterPro" id="IPR036914">
    <property type="entry name" value="MGS-like_dom_sf"/>
</dbReference>
<evidence type="ECO:0000256" key="9">
    <source>
        <dbReference type="ARBA" id="ARBA00022840"/>
    </source>
</evidence>
<dbReference type="GO" id="GO:0004087">
    <property type="term" value="F:carbamoyl-phosphate synthase (ammonia) activity"/>
    <property type="evidence" value="ECO:0007669"/>
    <property type="project" value="UniProtKB-EC"/>
</dbReference>
<keyword evidence="10" id="KW-0460">Magnesium</keyword>
<comment type="catalytic activity">
    <reaction evidence="13">
        <text>hydrogencarbonate + NH4(+) + 2 ATP = carbamoyl phosphate + 2 ADP + phosphate + 2 H(+)</text>
        <dbReference type="Rhea" id="RHEA:18029"/>
        <dbReference type="ChEBI" id="CHEBI:15378"/>
        <dbReference type="ChEBI" id="CHEBI:17544"/>
        <dbReference type="ChEBI" id="CHEBI:28938"/>
        <dbReference type="ChEBI" id="CHEBI:30616"/>
        <dbReference type="ChEBI" id="CHEBI:43474"/>
        <dbReference type="ChEBI" id="CHEBI:58228"/>
        <dbReference type="ChEBI" id="CHEBI:456216"/>
        <dbReference type="EC" id="6.3.4.16"/>
    </reaction>
</comment>
<dbReference type="PANTHER" id="PTHR11405:SF53">
    <property type="entry name" value="CARBAMOYL-PHOSPHATE SYNTHASE [AMMONIA], MITOCHONDRIAL"/>
    <property type="match status" value="1"/>
</dbReference>
<feature type="domain" description="MGS-like" evidence="16">
    <location>
        <begin position="128"/>
        <end position="267"/>
    </location>
</feature>
<dbReference type="GO" id="GO:0005737">
    <property type="term" value="C:cytoplasm"/>
    <property type="evidence" value="ECO:0007669"/>
    <property type="project" value="TreeGrafter"/>
</dbReference>
<dbReference type="Gene3D" id="3.40.50.1380">
    <property type="entry name" value="Methylglyoxal synthase-like domain"/>
    <property type="match status" value="1"/>
</dbReference>
<dbReference type="InterPro" id="IPR005483">
    <property type="entry name" value="CPSase_dom"/>
</dbReference>
<name>X1MYV0_9ZZZZ</name>
<dbReference type="FunFam" id="3.30.470.20:FF:000026">
    <property type="entry name" value="Carbamoyl-phosphate synthase large chain"/>
    <property type="match status" value="1"/>
</dbReference>
<accession>X1MYV0</accession>
<keyword evidence="3" id="KW-0055">Arginine biosynthesis</keyword>
<dbReference type="PROSITE" id="PS51855">
    <property type="entry name" value="MGS"/>
    <property type="match status" value="1"/>
</dbReference>
<dbReference type="GO" id="GO:0005524">
    <property type="term" value="F:ATP binding"/>
    <property type="evidence" value="ECO:0007669"/>
    <property type="project" value="UniProtKB-KW"/>
</dbReference>
<dbReference type="EMBL" id="BARV01018434">
    <property type="protein sequence ID" value="GAI19835.1"/>
    <property type="molecule type" value="Genomic_DNA"/>
</dbReference>
<dbReference type="PRINTS" id="PR00098">
    <property type="entry name" value="CPSASE"/>
</dbReference>
<evidence type="ECO:0000256" key="2">
    <source>
        <dbReference type="ARBA" id="ARBA00009799"/>
    </source>
</evidence>
<dbReference type="GO" id="GO:0046872">
    <property type="term" value="F:metal ion binding"/>
    <property type="evidence" value="ECO:0007669"/>
    <property type="project" value="UniProtKB-KW"/>
</dbReference>
<evidence type="ECO:0000256" key="5">
    <source>
        <dbReference type="ARBA" id="ARBA00022605"/>
    </source>
</evidence>
<evidence type="ECO:0000256" key="12">
    <source>
        <dbReference type="ARBA" id="ARBA00023211"/>
    </source>
</evidence>
<dbReference type="GO" id="GO:0044205">
    <property type="term" value="P:'de novo' UMP biosynthetic process"/>
    <property type="evidence" value="ECO:0007669"/>
    <property type="project" value="UniProtKB-UniPathway"/>
</dbReference>
<evidence type="ECO:0000256" key="1">
    <source>
        <dbReference type="ARBA" id="ARBA00005077"/>
    </source>
</evidence>
<dbReference type="Gene3D" id="3.30.470.20">
    <property type="entry name" value="ATP-grasp fold, B domain"/>
    <property type="match status" value="1"/>
</dbReference>
<keyword evidence="11" id="KW-0665">Pyrimidine biosynthesis</keyword>
<dbReference type="UniPathway" id="UPA00070">
    <property type="reaction ID" value="UER00115"/>
</dbReference>
<dbReference type="SUPFAM" id="SSF52335">
    <property type="entry name" value="Methylglyoxal synthase-like"/>
    <property type="match status" value="1"/>
</dbReference>
<comment type="catalytic activity">
    <reaction evidence="14">
        <text>hydrogencarbonate + L-glutamine + 2 ATP + H2O = carbamoyl phosphate + L-glutamate + 2 ADP + phosphate + 2 H(+)</text>
        <dbReference type="Rhea" id="RHEA:18633"/>
        <dbReference type="ChEBI" id="CHEBI:15377"/>
        <dbReference type="ChEBI" id="CHEBI:15378"/>
        <dbReference type="ChEBI" id="CHEBI:17544"/>
        <dbReference type="ChEBI" id="CHEBI:29985"/>
        <dbReference type="ChEBI" id="CHEBI:30616"/>
        <dbReference type="ChEBI" id="CHEBI:43474"/>
        <dbReference type="ChEBI" id="CHEBI:58228"/>
        <dbReference type="ChEBI" id="CHEBI:58359"/>
        <dbReference type="ChEBI" id="CHEBI:456216"/>
        <dbReference type="EC" id="6.3.5.5"/>
    </reaction>
</comment>
<dbReference type="CDD" id="cd01424">
    <property type="entry name" value="MGS_CPS_II"/>
    <property type="match status" value="1"/>
</dbReference>
<keyword evidence="12" id="KW-0464">Manganese</keyword>
<keyword evidence="8" id="KW-0547">Nucleotide-binding</keyword>
<proteinExistence type="inferred from homology"/>
<dbReference type="Pfam" id="PF02786">
    <property type="entry name" value="CPSase_L_D2"/>
    <property type="match status" value="1"/>
</dbReference>
<dbReference type="InterPro" id="IPR011761">
    <property type="entry name" value="ATP-grasp"/>
</dbReference>
<organism evidence="17">
    <name type="scientific">marine sediment metagenome</name>
    <dbReference type="NCBI Taxonomy" id="412755"/>
    <lineage>
        <taxon>unclassified sequences</taxon>
        <taxon>metagenomes</taxon>
        <taxon>ecological metagenomes</taxon>
    </lineage>
</organism>
<sequence>ALKIKGLMNIQFVIMPGSATQASTVYVLEVNPRASRTIPFISKLTGVPMVNVATKVMLGKSLKELGYSTGLWPRQKLVGIKAPVFSMSKLLGVDTYLSPEMKSTGEVMGIDYTFDAALAKALLAAGLMLLPHGAILFSIADRDKPEALAIIRKFSSIGYKLYATEGTAAMIEATGLPVTMISKKLSEGHPNVIDIINDETVSSVVNTITGGRISLRDGFYIRRAAAEKRIPCFTSLDTVRAAVDILLNGSQTYNAQPLPDYRRKEPT</sequence>
<keyword evidence="4" id="KW-0436">Ligase</keyword>
<dbReference type="PANTHER" id="PTHR11405">
    <property type="entry name" value="CARBAMOYLTRANSFERASE FAMILY MEMBER"/>
    <property type="match status" value="1"/>
</dbReference>
<evidence type="ECO:0000256" key="11">
    <source>
        <dbReference type="ARBA" id="ARBA00022975"/>
    </source>
</evidence>
<evidence type="ECO:0000313" key="17">
    <source>
        <dbReference type="EMBL" id="GAI19835.1"/>
    </source>
</evidence>
<comment type="pathway">
    <text evidence="1">Amino-acid biosynthesis; L-arginine biosynthesis; carbamoyl phosphate from bicarbonate: step 1/1.</text>
</comment>
<dbReference type="GO" id="GO:0006541">
    <property type="term" value="P:glutamine metabolic process"/>
    <property type="evidence" value="ECO:0007669"/>
    <property type="project" value="TreeGrafter"/>
</dbReference>
<gene>
    <name evidence="17" type="ORF">S06H3_31175</name>
</gene>
<feature type="domain" description="ATP-grasp" evidence="15">
    <location>
        <begin position="1"/>
        <end position="58"/>
    </location>
</feature>
<protein>
    <submittedName>
        <fullName evidence="17">Uncharacterized protein</fullName>
    </submittedName>
</protein>
<dbReference type="Pfam" id="PF02142">
    <property type="entry name" value="MGS"/>
    <property type="match status" value="1"/>
</dbReference>
<evidence type="ECO:0000256" key="6">
    <source>
        <dbReference type="ARBA" id="ARBA00022723"/>
    </source>
</evidence>
<dbReference type="AlphaFoldDB" id="X1MYV0"/>
<evidence type="ECO:0000256" key="8">
    <source>
        <dbReference type="ARBA" id="ARBA00022741"/>
    </source>
</evidence>
<keyword evidence="5" id="KW-0028">Amino-acid biosynthesis</keyword>
<dbReference type="GO" id="GO:0004088">
    <property type="term" value="F:carbamoyl-phosphate synthase (glutamine-hydrolyzing) activity"/>
    <property type="evidence" value="ECO:0007669"/>
    <property type="project" value="UniProtKB-EC"/>
</dbReference>
<keyword evidence="7" id="KW-0677">Repeat</keyword>
<evidence type="ECO:0000256" key="14">
    <source>
        <dbReference type="ARBA" id="ARBA00048816"/>
    </source>
</evidence>
<evidence type="ECO:0000256" key="3">
    <source>
        <dbReference type="ARBA" id="ARBA00022571"/>
    </source>
</evidence>
<evidence type="ECO:0000259" key="16">
    <source>
        <dbReference type="PROSITE" id="PS51855"/>
    </source>
</evidence>
<dbReference type="SUPFAM" id="SSF56059">
    <property type="entry name" value="Glutathione synthetase ATP-binding domain-like"/>
    <property type="match status" value="1"/>
</dbReference>
<evidence type="ECO:0000256" key="10">
    <source>
        <dbReference type="ARBA" id="ARBA00022842"/>
    </source>
</evidence>
<dbReference type="GO" id="GO:0006526">
    <property type="term" value="P:L-arginine biosynthetic process"/>
    <property type="evidence" value="ECO:0007669"/>
    <property type="project" value="UniProtKB-KW"/>
</dbReference>
<feature type="non-terminal residue" evidence="17">
    <location>
        <position position="1"/>
    </location>
</feature>
<dbReference type="PROSITE" id="PS00867">
    <property type="entry name" value="CPSASE_2"/>
    <property type="match status" value="1"/>
</dbReference>
<dbReference type="PROSITE" id="PS50975">
    <property type="entry name" value="ATP_GRASP"/>
    <property type="match status" value="1"/>
</dbReference>